<comment type="caution">
    <text evidence="4">The sequence shown here is derived from an EMBL/GenBank/DDBJ whole genome shotgun (WGS) entry which is preliminary data.</text>
</comment>
<dbReference type="SMART" id="SM00448">
    <property type="entry name" value="REC"/>
    <property type="match status" value="1"/>
</dbReference>
<dbReference type="AlphaFoldDB" id="A0A0F3RJJ6"/>
<dbReference type="GO" id="GO:0000155">
    <property type="term" value="F:phosphorelay sensor kinase activity"/>
    <property type="evidence" value="ECO:0007669"/>
    <property type="project" value="TreeGrafter"/>
</dbReference>
<organism evidence="4 5">
    <name type="scientific">Orientia tsutsugamushi str. UT144</name>
    <dbReference type="NCBI Taxonomy" id="1441384"/>
    <lineage>
        <taxon>Bacteria</taxon>
        <taxon>Pseudomonadati</taxon>
        <taxon>Pseudomonadota</taxon>
        <taxon>Alphaproteobacteria</taxon>
        <taxon>Rickettsiales</taxon>
        <taxon>Rickettsiaceae</taxon>
        <taxon>Rickettsieae</taxon>
        <taxon>Orientia</taxon>
    </lineage>
</organism>
<feature type="domain" description="Response regulatory" evidence="3">
    <location>
        <begin position="4"/>
        <end position="120"/>
    </location>
</feature>
<feature type="modified residue" description="4-aspartylphosphate" evidence="2">
    <location>
        <position position="53"/>
    </location>
</feature>
<dbReference type="SUPFAM" id="SSF52172">
    <property type="entry name" value="CheY-like"/>
    <property type="match status" value="1"/>
</dbReference>
<reference evidence="4 5" key="1">
    <citation type="submission" date="2015-01" db="EMBL/GenBank/DDBJ databases">
        <title>Genome Sequencing of Rickettsiales.</title>
        <authorList>
            <person name="Daugherty S.C."/>
            <person name="Su Q."/>
            <person name="Abolude K."/>
            <person name="Beier-Sexton M."/>
            <person name="Carlyon J.A."/>
            <person name="Carter R."/>
            <person name="Day N.P."/>
            <person name="Dumler S.J."/>
            <person name="Dyachenko V."/>
            <person name="Godinez A."/>
            <person name="Kurtti T.J."/>
            <person name="Lichay M."/>
            <person name="Mullins K.E."/>
            <person name="Ott S."/>
            <person name="Pappas-Brown V."/>
            <person name="Paris D.H."/>
            <person name="Patel P."/>
            <person name="Richards A.L."/>
            <person name="Sadzewicz L."/>
            <person name="Sears K."/>
            <person name="Seidman D."/>
            <person name="Sengamalay N."/>
            <person name="Stenos J."/>
            <person name="Tallon L.J."/>
            <person name="Vincent G."/>
            <person name="Fraser C.M."/>
            <person name="Munderloh U."/>
            <person name="Dunning-Hotopp J.C."/>
        </authorList>
    </citation>
    <scope>NUCLEOTIDE SEQUENCE [LARGE SCALE GENOMIC DNA]</scope>
    <source>
        <strain evidence="4 5">UT144</strain>
    </source>
</reference>
<name>A0A0F3RJJ6_ORITS</name>
<dbReference type="Pfam" id="PF00072">
    <property type="entry name" value="Response_reg"/>
    <property type="match status" value="1"/>
</dbReference>
<dbReference type="PROSITE" id="PS50110">
    <property type="entry name" value="RESPONSE_REGULATORY"/>
    <property type="match status" value="1"/>
</dbReference>
<proteinExistence type="predicted"/>
<evidence type="ECO:0000313" key="4">
    <source>
        <dbReference type="EMBL" id="KJW06287.1"/>
    </source>
</evidence>
<evidence type="ECO:0000256" key="2">
    <source>
        <dbReference type="PROSITE-ProRule" id="PRU00169"/>
    </source>
</evidence>
<evidence type="ECO:0000259" key="3">
    <source>
        <dbReference type="PROSITE" id="PS50110"/>
    </source>
</evidence>
<dbReference type="InterPro" id="IPR001789">
    <property type="entry name" value="Sig_transdc_resp-reg_receiver"/>
</dbReference>
<dbReference type="PANTHER" id="PTHR43547">
    <property type="entry name" value="TWO-COMPONENT HISTIDINE KINASE"/>
    <property type="match status" value="1"/>
</dbReference>
<dbReference type="InterPro" id="IPR011006">
    <property type="entry name" value="CheY-like_superfamily"/>
</dbReference>
<sequence>MTAAILVVDDLEYNRKLLETKLLTEYYTVYTAANGQEAIKILKAIKIDVVLLDIVMPGMDGFELCKAIKSNQDTAHIPVIIITALSDIEDKVKGLECGADEFLTKPIEDISLFARVKSLV</sequence>
<dbReference type="Proteomes" id="UP000033580">
    <property type="component" value="Unassembled WGS sequence"/>
</dbReference>
<feature type="non-terminal residue" evidence="4">
    <location>
        <position position="120"/>
    </location>
</feature>
<dbReference type="EMBL" id="LAOR01000139">
    <property type="protein sequence ID" value="KJW06287.1"/>
    <property type="molecule type" value="Genomic_DNA"/>
</dbReference>
<evidence type="ECO:0000313" key="5">
    <source>
        <dbReference type="Proteomes" id="UP000033580"/>
    </source>
</evidence>
<evidence type="ECO:0000256" key="1">
    <source>
        <dbReference type="ARBA" id="ARBA00022553"/>
    </source>
</evidence>
<protein>
    <submittedName>
        <fullName evidence="4">Response regulator</fullName>
    </submittedName>
</protein>
<accession>A0A0F3RJJ6</accession>
<gene>
    <name evidence="4" type="ORF">OTUT144_1669</name>
</gene>
<keyword evidence="1 2" id="KW-0597">Phosphoprotein</keyword>
<dbReference type="CDD" id="cd17538">
    <property type="entry name" value="REC_D1_PleD-like"/>
    <property type="match status" value="1"/>
</dbReference>
<dbReference type="PANTHER" id="PTHR43547:SF2">
    <property type="entry name" value="HYBRID SIGNAL TRANSDUCTION HISTIDINE KINASE C"/>
    <property type="match status" value="1"/>
</dbReference>
<dbReference type="Gene3D" id="3.40.50.2300">
    <property type="match status" value="1"/>
</dbReference>